<dbReference type="InterPro" id="IPR032528">
    <property type="entry name" value="Ribosom_S30AE_C"/>
</dbReference>
<evidence type="ECO:0000256" key="2">
    <source>
        <dbReference type="ARBA" id="ARBA00022845"/>
    </source>
</evidence>
<dbReference type="EMBL" id="JADBEM010000001">
    <property type="protein sequence ID" value="MBE1607843.1"/>
    <property type="molecule type" value="Genomic_DNA"/>
</dbReference>
<dbReference type="Pfam" id="PF02482">
    <property type="entry name" value="Ribosomal_S30AE"/>
    <property type="match status" value="1"/>
</dbReference>
<dbReference type="GO" id="GO:0043024">
    <property type="term" value="F:ribosomal small subunit binding"/>
    <property type="evidence" value="ECO:0007669"/>
    <property type="project" value="TreeGrafter"/>
</dbReference>
<keyword evidence="6" id="KW-1185">Reference proteome</keyword>
<dbReference type="PANTHER" id="PTHR33231">
    <property type="entry name" value="30S RIBOSOMAL PROTEIN"/>
    <property type="match status" value="1"/>
</dbReference>
<keyword evidence="2" id="KW-0810">Translation regulation</keyword>
<dbReference type="Gene3D" id="3.30.505.50">
    <property type="entry name" value="Sigma 54 modulation/S30EA ribosomal protein, C-terminal domain"/>
    <property type="match status" value="1"/>
</dbReference>
<dbReference type="Gene3D" id="3.30.160.100">
    <property type="entry name" value="Ribosome hibernation promotion factor-like"/>
    <property type="match status" value="1"/>
</dbReference>
<dbReference type="GO" id="GO:0022627">
    <property type="term" value="C:cytosolic small ribosomal subunit"/>
    <property type="evidence" value="ECO:0007669"/>
    <property type="project" value="TreeGrafter"/>
</dbReference>
<evidence type="ECO:0000313" key="5">
    <source>
        <dbReference type="EMBL" id="MBE1607843.1"/>
    </source>
</evidence>
<feature type="domain" description="Sigma 54 modulation/S30EA ribosomal protein C-terminal" evidence="4">
    <location>
        <begin position="150"/>
        <end position="203"/>
    </location>
</feature>
<dbReference type="Proteomes" id="UP000638648">
    <property type="component" value="Unassembled WGS sequence"/>
</dbReference>
<dbReference type="PANTHER" id="PTHR33231:SF1">
    <property type="entry name" value="30S RIBOSOMAL PROTEIN"/>
    <property type="match status" value="1"/>
</dbReference>
<evidence type="ECO:0000256" key="3">
    <source>
        <dbReference type="SAM" id="MobiDB-lite"/>
    </source>
</evidence>
<evidence type="ECO:0000256" key="1">
    <source>
        <dbReference type="ARBA" id="ARBA00022490"/>
    </source>
</evidence>
<evidence type="ECO:0000313" key="6">
    <source>
        <dbReference type="Proteomes" id="UP000638648"/>
    </source>
</evidence>
<gene>
    <name evidence="5" type="ORF">HEB94_004691</name>
</gene>
<dbReference type="FunFam" id="3.30.505.50:FF:000002">
    <property type="entry name" value="Ribosome hibernation promoting factor"/>
    <property type="match status" value="1"/>
</dbReference>
<proteinExistence type="predicted"/>
<evidence type="ECO:0000259" key="4">
    <source>
        <dbReference type="Pfam" id="PF16321"/>
    </source>
</evidence>
<dbReference type="InterPro" id="IPR036567">
    <property type="entry name" value="RHF-like"/>
</dbReference>
<dbReference type="GO" id="GO:0045900">
    <property type="term" value="P:negative regulation of translational elongation"/>
    <property type="evidence" value="ECO:0007669"/>
    <property type="project" value="TreeGrafter"/>
</dbReference>
<accession>A0A927N027</accession>
<dbReference type="NCBIfam" id="TIGR00741">
    <property type="entry name" value="yfiA"/>
    <property type="match status" value="1"/>
</dbReference>
<keyword evidence="1" id="KW-0963">Cytoplasm</keyword>
<dbReference type="AlphaFoldDB" id="A0A927N027"/>
<dbReference type="InterPro" id="IPR003489">
    <property type="entry name" value="RHF/RaiA"/>
</dbReference>
<reference evidence="5" key="1">
    <citation type="submission" date="2020-10" db="EMBL/GenBank/DDBJ databases">
        <title>Sequencing the genomes of 1000 actinobacteria strains.</title>
        <authorList>
            <person name="Klenk H.-P."/>
        </authorList>
    </citation>
    <scope>NUCLEOTIDE SEQUENCE</scope>
    <source>
        <strain evidence="5">DSM 45354</strain>
    </source>
</reference>
<protein>
    <submittedName>
        <fullName evidence="5">Ribosomal subunit interface protein</fullName>
    </submittedName>
</protein>
<feature type="region of interest" description="Disordered" evidence="3">
    <location>
        <begin position="85"/>
        <end position="107"/>
    </location>
</feature>
<dbReference type="SUPFAM" id="SSF69754">
    <property type="entry name" value="Ribosome binding protein Y (YfiA homologue)"/>
    <property type="match status" value="1"/>
</dbReference>
<name>A0A927N027_9ACTN</name>
<dbReference type="InterPro" id="IPR050574">
    <property type="entry name" value="HPF/YfiA_ribosome-assoc"/>
</dbReference>
<dbReference type="InterPro" id="IPR038416">
    <property type="entry name" value="Ribosom_S30AE_C_sf"/>
</dbReference>
<dbReference type="Pfam" id="PF16321">
    <property type="entry name" value="Ribosom_S30AE_C"/>
    <property type="match status" value="1"/>
</dbReference>
<organism evidence="5 6">
    <name type="scientific">Actinopolymorpha pittospori</name>
    <dbReference type="NCBI Taxonomy" id="648752"/>
    <lineage>
        <taxon>Bacteria</taxon>
        <taxon>Bacillati</taxon>
        <taxon>Actinomycetota</taxon>
        <taxon>Actinomycetes</taxon>
        <taxon>Propionibacteriales</taxon>
        <taxon>Actinopolymorphaceae</taxon>
        <taxon>Actinopolymorpha</taxon>
    </lineage>
</organism>
<sequence>MTDRFRRHVEDKLTRLEPFTARAIRIEIEVSKEHTRSASESERVELTVYSRGPLVRAEASAEDPFAALDLALDKLLARLRKAADRRRVHHGSRTPMSVARATNGPLDETTASMGAVEAARPRQNGVTTLTTEEGSEDEVAAGIEVTGDGPLVVRVKAHAATPMTLDQALYEMELVGHDFYLFMDADCHRPSVVYRRRGYDYGVIRLEEESAAAMLGGAEGQAYRQL</sequence>
<dbReference type="CDD" id="cd00552">
    <property type="entry name" value="RaiA"/>
    <property type="match status" value="1"/>
</dbReference>
<comment type="caution">
    <text evidence="5">The sequence shown here is derived from an EMBL/GenBank/DDBJ whole genome shotgun (WGS) entry which is preliminary data.</text>
</comment>